<dbReference type="InterPro" id="IPR003220">
    <property type="entry name" value="InsA_N_dom_Znf"/>
</dbReference>
<protein>
    <submittedName>
        <fullName evidence="2">IS1 family transposase</fullName>
    </submittedName>
</protein>
<organism evidence="2">
    <name type="scientific">Pseudomonas tritici</name>
    <dbReference type="NCBI Taxonomy" id="2745518"/>
    <lineage>
        <taxon>Bacteria</taxon>
        <taxon>Pseudomonadati</taxon>
        <taxon>Pseudomonadota</taxon>
        <taxon>Gammaproteobacteria</taxon>
        <taxon>Pseudomonadales</taxon>
        <taxon>Pseudomonadaceae</taxon>
        <taxon>Pseudomonas</taxon>
    </lineage>
</organism>
<proteinExistence type="predicted"/>
<dbReference type="AlphaFoldDB" id="A0A8H9YWQ8"/>
<gene>
    <name evidence="2" type="ORF">HU722_30650</name>
</gene>
<comment type="caution">
    <text evidence="2">The sequence shown here is derived from an EMBL/GenBank/DDBJ whole genome shotgun (WGS) entry which is preliminary data.</text>
</comment>
<feature type="domain" description="InsA N-terminal zinc ribbon" evidence="1">
    <location>
        <begin position="67"/>
        <end position="95"/>
    </location>
</feature>
<sequence length="414" mass="46984">MNQWEHVNSCKNVECSFFGVINTLHYQFIGQNGFCQECGDIFPLISPSALSAFNQQSNKFYPQILLYCPTCGQGDALIRHGRGPAGAQRWRCRTCNISFTDESTVIKDISRLQLLAECISAGGDFRLLGEKNQTLSRDLTRLAFSARVEQVHLPTGSLSGEYSTITFTVEFNGSHNKLFVIATADNKTGCVIAVSTNYVALKNGISPEWWYPSMPAESEVSPILVRKVFDKDRVISRRPFLFDIAYGPANVRSNDPGTIVKPVLAAYRHFALVHALTDHRLLSVHHWLEHECFIYGACLMANRMDIAQQRCGISFVYEEGALDATQRLRSETVRSDIVWRDTWNCYSQKNYNLAVCHLTGKTNRSSFRQATLKPARAFQEYLFRHPIWPQLIRLAPRNVVHLLEYLGAEYNRGR</sequence>
<dbReference type="EMBL" id="JABWQF010000022">
    <property type="protein sequence ID" value="MBC3295899.1"/>
    <property type="molecule type" value="Genomic_DNA"/>
</dbReference>
<evidence type="ECO:0000259" key="1">
    <source>
        <dbReference type="Pfam" id="PF03811"/>
    </source>
</evidence>
<dbReference type="Pfam" id="PF03811">
    <property type="entry name" value="Zn_ribbon_InsA"/>
    <property type="match status" value="1"/>
</dbReference>
<dbReference type="GO" id="GO:0006313">
    <property type="term" value="P:DNA transposition"/>
    <property type="evidence" value="ECO:0007669"/>
    <property type="project" value="InterPro"/>
</dbReference>
<name>A0A8H9YWQ8_9PSED</name>
<accession>A0A8H9YWQ8</accession>
<reference evidence="2" key="1">
    <citation type="journal article" date="2020" name="Microorganisms">
        <title>Reliable Identification of Environmental Pseudomonas Isolates Using the rpoD Gene.</title>
        <authorList>
            <consortium name="The Broad Institute Genome Sequencing Platform"/>
            <person name="Girard L."/>
            <person name="Lood C."/>
            <person name="Rokni-Zadeh H."/>
            <person name="van Noort V."/>
            <person name="Lavigne R."/>
            <person name="De Mot R."/>
        </authorList>
    </citation>
    <scope>NUCLEOTIDE SEQUENCE [LARGE SCALE GENOMIC DNA]</scope>
    <source>
        <strain evidence="2">SWRI145</strain>
    </source>
</reference>
<evidence type="ECO:0000313" key="2">
    <source>
        <dbReference type="EMBL" id="MBC3295899.1"/>
    </source>
</evidence>